<evidence type="ECO:0000313" key="4">
    <source>
        <dbReference type="Proteomes" id="UP000295707"/>
    </source>
</evidence>
<comment type="caution">
    <text evidence="3">The sequence shown here is derived from an EMBL/GenBank/DDBJ whole genome shotgun (WGS) entry which is preliminary data.</text>
</comment>
<dbReference type="RefSeq" id="WP_132972020.1">
    <property type="nucleotide sequence ID" value="NZ_SMFX01000001.1"/>
</dbReference>
<dbReference type="InterPro" id="IPR036116">
    <property type="entry name" value="FN3_sf"/>
</dbReference>
<name>A0A4R1HA57_9GAMM</name>
<dbReference type="InterPro" id="IPR003961">
    <property type="entry name" value="FN3_dom"/>
</dbReference>
<dbReference type="PROSITE" id="PS50853">
    <property type="entry name" value="FN3"/>
    <property type="match status" value="1"/>
</dbReference>
<accession>A0A4R1HA57</accession>
<dbReference type="EMBL" id="SMFX01000001">
    <property type="protein sequence ID" value="TCK18198.1"/>
    <property type="molecule type" value="Genomic_DNA"/>
</dbReference>
<protein>
    <recommendedName>
        <fullName evidence="2">Fibronectin type-III domain-containing protein</fullName>
    </recommendedName>
</protein>
<dbReference type="Proteomes" id="UP000295707">
    <property type="component" value="Unassembled WGS sequence"/>
</dbReference>
<sequence>MINRSGSIFLALFFMFLSACGGGGSSTNTGSNTSTGTVAPQSSGAINLTWTAPASRSDGSALALSEISGYTIYFGSSVGDYPYSVAIEDPSTTQIDITDLPVGTYYLVMTTTDSNGQESGYSNVAVKEVAS</sequence>
<gene>
    <name evidence="3" type="ORF">DFR30_1473</name>
</gene>
<dbReference type="PROSITE" id="PS51257">
    <property type="entry name" value="PROKAR_LIPOPROTEIN"/>
    <property type="match status" value="1"/>
</dbReference>
<feature type="signal peptide" evidence="1">
    <location>
        <begin position="1"/>
        <end position="21"/>
    </location>
</feature>
<feature type="chain" id="PRO_5020335588" description="Fibronectin type-III domain-containing protein" evidence="1">
    <location>
        <begin position="22"/>
        <end position="131"/>
    </location>
</feature>
<organism evidence="3 4">
    <name type="scientific">Thiogranum longum</name>
    <dbReference type="NCBI Taxonomy" id="1537524"/>
    <lineage>
        <taxon>Bacteria</taxon>
        <taxon>Pseudomonadati</taxon>
        <taxon>Pseudomonadota</taxon>
        <taxon>Gammaproteobacteria</taxon>
        <taxon>Chromatiales</taxon>
        <taxon>Ectothiorhodospiraceae</taxon>
        <taxon>Thiogranum</taxon>
    </lineage>
</organism>
<feature type="domain" description="Fibronectin type-III" evidence="2">
    <location>
        <begin position="32"/>
        <end position="131"/>
    </location>
</feature>
<reference evidence="3 4" key="1">
    <citation type="submission" date="2019-03" db="EMBL/GenBank/DDBJ databases">
        <title>Genomic Encyclopedia of Type Strains, Phase IV (KMG-IV): sequencing the most valuable type-strain genomes for metagenomic binning, comparative biology and taxonomic classification.</title>
        <authorList>
            <person name="Goeker M."/>
        </authorList>
    </citation>
    <scope>NUCLEOTIDE SEQUENCE [LARGE SCALE GENOMIC DNA]</scope>
    <source>
        <strain evidence="3 4">DSM 19610</strain>
    </source>
</reference>
<dbReference type="CDD" id="cd00063">
    <property type="entry name" value="FN3"/>
    <property type="match status" value="1"/>
</dbReference>
<proteinExistence type="predicted"/>
<evidence type="ECO:0000256" key="1">
    <source>
        <dbReference type="SAM" id="SignalP"/>
    </source>
</evidence>
<dbReference type="InterPro" id="IPR013783">
    <property type="entry name" value="Ig-like_fold"/>
</dbReference>
<evidence type="ECO:0000259" key="2">
    <source>
        <dbReference type="PROSITE" id="PS50853"/>
    </source>
</evidence>
<dbReference type="SUPFAM" id="SSF49265">
    <property type="entry name" value="Fibronectin type III"/>
    <property type="match status" value="1"/>
</dbReference>
<dbReference type="Gene3D" id="2.60.40.10">
    <property type="entry name" value="Immunoglobulins"/>
    <property type="match status" value="1"/>
</dbReference>
<keyword evidence="1" id="KW-0732">Signal</keyword>
<evidence type="ECO:0000313" key="3">
    <source>
        <dbReference type="EMBL" id="TCK18198.1"/>
    </source>
</evidence>
<keyword evidence="4" id="KW-1185">Reference proteome</keyword>
<dbReference type="OrthoDB" id="6371755at2"/>
<dbReference type="AlphaFoldDB" id="A0A4R1HA57"/>